<dbReference type="Gene3D" id="3.30.450.20">
    <property type="entry name" value="PAS domain"/>
    <property type="match status" value="1"/>
</dbReference>
<keyword evidence="6" id="KW-0418">Kinase</keyword>
<name>A0A1G7G0L2_9BACT</name>
<keyword evidence="12" id="KW-1185">Reference proteome</keyword>
<dbReference type="SUPFAM" id="SSF55785">
    <property type="entry name" value="PYP-like sensor domain (PAS domain)"/>
    <property type="match status" value="1"/>
</dbReference>
<keyword evidence="8" id="KW-0902">Two-component regulatory system</keyword>
<dbReference type="CDD" id="cd00130">
    <property type="entry name" value="PAS"/>
    <property type="match status" value="1"/>
</dbReference>
<evidence type="ECO:0000256" key="2">
    <source>
        <dbReference type="ARBA" id="ARBA00012438"/>
    </source>
</evidence>
<dbReference type="SMART" id="SM00065">
    <property type="entry name" value="GAF"/>
    <property type="match status" value="1"/>
</dbReference>
<dbReference type="Pfam" id="PF13185">
    <property type="entry name" value="GAF_2"/>
    <property type="match status" value="1"/>
</dbReference>
<dbReference type="SMART" id="SM00091">
    <property type="entry name" value="PAS"/>
    <property type="match status" value="1"/>
</dbReference>
<dbReference type="EC" id="2.7.13.3" evidence="2"/>
<evidence type="ECO:0000313" key="12">
    <source>
        <dbReference type="Proteomes" id="UP000182427"/>
    </source>
</evidence>
<dbReference type="InterPro" id="IPR036097">
    <property type="entry name" value="HisK_dim/P_sf"/>
</dbReference>
<dbReference type="EMBL" id="LT629690">
    <property type="protein sequence ID" value="SDE81671.1"/>
    <property type="molecule type" value="Genomic_DNA"/>
</dbReference>
<evidence type="ECO:0000313" key="11">
    <source>
        <dbReference type="EMBL" id="SDE81671.1"/>
    </source>
</evidence>
<dbReference type="SUPFAM" id="SSF47384">
    <property type="entry name" value="Homodimeric domain of signal transducing histidine kinase"/>
    <property type="match status" value="1"/>
</dbReference>
<evidence type="ECO:0000256" key="3">
    <source>
        <dbReference type="ARBA" id="ARBA00022553"/>
    </source>
</evidence>
<dbReference type="PANTHER" id="PTHR43065">
    <property type="entry name" value="SENSOR HISTIDINE KINASE"/>
    <property type="match status" value="1"/>
</dbReference>
<dbReference type="InterPro" id="IPR003018">
    <property type="entry name" value="GAF"/>
</dbReference>
<dbReference type="SUPFAM" id="SSF55781">
    <property type="entry name" value="GAF domain-like"/>
    <property type="match status" value="1"/>
</dbReference>
<dbReference type="PRINTS" id="PR00344">
    <property type="entry name" value="BCTRLSENSOR"/>
</dbReference>
<evidence type="ECO:0000256" key="8">
    <source>
        <dbReference type="ARBA" id="ARBA00023012"/>
    </source>
</evidence>
<dbReference type="NCBIfam" id="TIGR00229">
    <property type="entry name" value="sensory_box"/>
    <property type="match status" value="1"/>
</dbReference>
<organism evidence="11 12">
    <name type="scientific">Terriglobus roseus</name>
    <dbReference type="NCBI Taxonomy" id="392734"/>
    <lineage>
        <taxon>Bacteria</taxon>
        <taxon>Pseudomonadati</taxon>
        <taxon>Acidobacteriota</taxon>
        <taxon>Terriglobia</taxon>
        <taxon>Terriglobales</taxon>
        <taxon>Acidobacteriaceae</taxon>
        <taxon>Terriglobus</taxon>
    </lineage>
</organism>
<reference evidence="11 12" key="1">
    <citation type="submission" date="2016-10" db="EMBL/GenBank/DDBJ databases">
        <authorList>
            <person name="de Groot N.N."/>
        </authorList>
    </citation>
    <scope>NUCLEOTIDE SEQUENCE [LARGE SCALE GENOMIC DNA]</scope>
    <source>
        <strain evidence="11 12">GAS232</strain>
    </source>
</reference>
<dbReference type="PROSITE" id="PS50112">
    <property type="entry name" value="PAS"/>
    <property type="match status" value="1"/>
</dbReference>
<protein>
    <recommendedName>
        <fullName evidence="2">histidine kinase</fullName>
        <ecNumber evidence="2">2.7.13.3</ecNumber>
    </recommendedName>
</protein>
<dbReference type="SUPFAM" id="SSF55874">
    <property type="entry name" value="ATPase domain of HSP90 chaperone/DNA topoisomerase II/histidine kinase"/>
    <property type="match status" value="1"/>
</dbReference>
<dbReference type="Pfam" id="PF02518">
    <property type="entry name" value="HATPase_c"/>
    <property type="match status" value="1"/>
</dbReference>
<evidence type="ECO:0000256" key="6">
    <source>
        <dbReference type="ARBA" id="ARBA00022777"/>
    </source>
</evidence>
<dbReference type="PANTHER" id="PTHR43065:SF10">
    <property type="entry name" value="PEROXIDE STRESS-ACTIVATED HISTIDINE KINASE MAK3"/>
    <property type="match status" value="1"/>
</dbReference>
<dbReference type="RefSeq" id="WP_172838116.1">
    <property type="nucleotide sequence ID" value="NZ_LT629690.1"/>
</dbReference>
<accession>A0A1G7G0L2</accession>
<dbReference type="SMART" id="SM00388">
    <property type="entry name" value="HisKA"/>
    <property type="match status" value="1"/>
</dbReference>
<feature type="domain" description="PAS" evidence="10">
    <location>
        <begin position="191"/>
        <end position="263"/>
    </location>
</feature>
<comment type="catalytic activity">
    <reaction evidence="1">
        <text>ATP + protein L-histidine = ADP + protein N-phospho-L-histidine.</text>
        <dbReference type="EC" id="2.7.13.3"/>
    </reaction>
</comment>
<dbReference type="InterPro" id="IPR005467">
    <property type="entry name" value="His_kinase_dom"/>
</dbReference>
<dbReference type="InterPro" id="IPR003661">
    <property type="entry name" value="HisK_dim/P_dom"/>
</dbReference>
<feature type="domain" description="Histidine kinase" evidence="9">
    <location>
        <begin position="326"/>
        <end position="539"/>
    </location>
</feature>
<keyword evidence="4" id="KW-0808">Transferase</keyword>
<dbReference type="InterPro" id="IPR036890">
    <property type="entry name" value="HATPase_C_sf"/>
</dbReference>
<evidence type="ECO:0000256" key="7">
    <source>
        <dbReference type="ARBA" id="ARBA00022840"/>
    </source>
</evidence>
<evidence type="ECO:0000256" key="4">
    <source>
        <dbReference type="ARBA" id="ARBA00022679"/>
    </source>
</evidence>
<keyword evidence="5" id="KW-0547">Nucleotide-binding</keyword>
<dbReference type="Pfam" id="PF13426">
    <property type="entry name" value="PAS_9"/>
    <property type="match status" value="1"/>
</dbReference>
<dbReference type="Proteomes" id="UP000182427">
    <property type="component" value="Chromosome I"/>
</dbReference>
<sequence length="542" mass="61112">MDLRDLLEDQAFRDRPRQLRDPDRGSIAFRHFAEILGGDRESVLQELVDAVVNLCGADSAGISLERPDEGTFEWVAVAGSFERYLHGRTPRNYSPCGTCLDTGRPQLYRVTQPYYDFLGVSADPITDGVLIPWSNEFLKGTLWAVSHSAEDAFDFEDYQFLKSISDFASIILGQQVRRRQLTDAEKARADADTRLKRIMETDAVGMIFFDGEGTIIEANDVFLRMVDYTRDDVASRAMTWRKLTPPEWVASSEEQMRGFVKTGRIGPYEKEYFRKDGSRRWMLFAGRDLGDGTIVEYAIDITDRKRAEAALVRNDKLSTLGRLAASIAHEINNPLEATTNLLYLARTTDGLPVEAKDYLILAEAELKRVAHITRQSLGFYRESSQPSEVSLPELLEATIDLLQAKITSKQAHIDRRWKEDVTVRAVAGELRQVFSNLMANSLDAIDVGGTITVRAVRHGSDRGPMARVSFSDSGCGIEHEKRKNIFDPFFTTKQELGNGLGLWVTSQIMEKHRGTLRMRSRTEAPYRGTTFSLCFPLSHNAE</sequence>
<dbReference type="GO" id="GO:0000155">
    <property type="term" value="F:phosphorelay sensor kinase activity"/>
    <property type="evidence" value="ECO:0007669"/>
    <property type="project" value="InterPro"/>
</dbReference>
<dbReference type="Pfam" id="PF00512">
    <property type="entry name" value="HisKA"/>
    <property type="match status" value="1"/>
</dbReference>
<dbReference type="AlphaFoldDB" id="A0A1G7G0L2"/>
<dbReference type="CDD" id="cd00082">
    <property type="entry name" value="HisKA"/>
    <property type="match status" value="1"/>
</dbReference>
<dbReference type="InterPro" id="IPR035965">
    <property type="entry name" value="PAS-like_dom_sf"/>
</dbReference>
<dbReference type="GO" id="GO:0005524">
    <property type="term" value="F:ATP binding"/>
    <property type="evidence" value="ECO:0007669"/>
    <property type="project" value="UniProtKB-KW"/>
</dbReference>
<dbReference type="InterPro" id="IPR029016">
    <property type="entry name" value="GAF-like_dom_sf"/>
</dbReference>
<evidence type="ECO:0000259" key="9">
    <source>
        <dbReference type="PROSITE" id="PS50109"/>
    </source>
</evidence>
<dbReference type="Gene3D" id="1.10.287.130">
    <property type="match status" value="1"/>
</dbReference>
<dbReference type="SMART" id="SM00387">
    <property type="entry name" value="HATPase_c"/>
    <property type="match status" value="1"/>
</dbReference>
<dbReference type="InterPro" id="IPR003594">
    <property type="entry name" value="HATPase_dom"/>
</dbReference>
<evidence type="ECO:0000256" key="5">
    <source>
        <dbReference type="ARBA" id="ARBA00022741"/>
    </source>
</evidence>
<dbReference type="InterPro" id="IPR000014">
    <property type="entry name" value="PAS"/>
</dbReference>
<gene>
    <name evidence="11" type="ORF">SAMN05444167_0510</name>
</gene>
<keyword evidence="7" id="KW-0067">ATP-binding</keyword>
<dbReference type="Gene3D" id="3.30.565.10">
    <property type="entry name" value="Histidine kinase-like ATPase, C-terminal domain"/>
    <property type="match status" value="1"/>
</dbReference>
<dbReference type="Gene3D" id="3.30.450.40">
    <property type="match status" value="1"/>
</dbReference>
<dbReference type="PROSITE" id="PS50109">
    <property type="entry name" value="HIS_KIN"/>
    <property type="match status" value="1"/>
</dbReference>
<proteinExistence type="predicted"/>
<evidence type="ECO:0000256" key="1">
    <source>
        <dbReference type="ARBA" id="ARBA00000085"/>
    </source>
</evidence>
<keyword evidence="3" id="KW-0597">Phosphoprotein</keyword>
<evidence type="ECO:0000259" key="10">
    <source>
        <dbReference type="PROSITE" id="PS50112"/>
    </source>
</evidence>
<dbReference type="InterPro" id="IPR004358">
    <property type="entry name" value="Sig_transdc_His_kin-like_C"/>
</dbReference>